<proteinExistence type="predicted"/>
<gene>
    <name evidence="1" type="ORF">NEF87_001959</name>
</gene>
<dbReference type="Proteomes" id="UP001208689">
    <property type="component" value="Chromosome"/>
</dbReference>
<dbReference type="GO" id="GO:0102559">
    <property type="term" value="F:peptide chain release factor N(5)-glutamine methyltransferase activity"/>
    <property type="evidence" value="ECO:0007669"/>
    <property type="project" value="UniProtKB-EC"/>
</dbReference>
<evidence type="ECO:0000313" key="1">
    <source>
        <dbReference type="EMBL" id="UYP45674.1"/>
    </source>
</evidence>
<keyword evidence="1" id="KW-0808">Transferase</keyword>
<keyword evidence="1" id="KW-0489">Methyltransferase</keyword>
<evidence type="ECO:0000313" key="2">
    <source>
        <dbReference type="Proteomes" id="UP001208689"/>
    </source>
</evidence>
<name>A0ABY6HT76_9ARCH</name>
<dbReference type="InterPro" id="IPR051720">
    <property type="entry name" value="rRNA_MeTrfase/Polyamine_Synth"/>
</dbReference>
<dbReference type="Pfam" id="PF06325">
    <property type="entry name" value="PrmA"/>
    <property type="match status" value="1"/>
</dbReference>
<dbReference type="CDD" id="cd02440">
    <property type="entry name" value="AdoMet_MTases"/>
    <property type="match status" value="1"/>
</dbReference>
<dbReference type="PANTHER" id="PTHR23290">
    <property type="entry name" value="RRNA N6-ADENOSINE-METHYLTRANSFERASE METTL5"/>
    <property type="match status" value="1"/>
</dbReference>
<dbReference type="Gene3D" id="3.40.50.150">
    <property type="entry name" value="Vaccinia Virus protein VP39"/>
    <property type="match status" value="1"/>
</dbReference>
<dbReference type="PANTHER" id="PTHR23290:SF0">
    <property type="entry name" value="RRNA N6-ADENOSINE-METHYLTRANSFERASE METTL5"/>
    <property type="match status" value="1"/>
</dbReference>
<sequence>MKKSELINIIQGLKVFSNPKLKYEQYITDAISTADLMFHLTFTKGDLQNNIIVDLGCGSGNLTVAAAILGAKKIISVDIDSDAIKILKENLTTYDLQSKVEIIQADLQKESILPQIQNITKKDFLENSKAKIVVISNPPFGVRNKGVDVAFLKQALQFADVIYSIHLANTKTQVYLEEKIPKLGGFILERSTLYLTLKHTYKHHNKAQKSVQTDIYRIIPRK</sequence>
<dbReference type="GO" id="GO:0032259">
    <property type="term" value="P:methylation"/>
    <property type="evidence" value="ECO:0007669"/>
    <property type="project" value="UniProtKB-KW"/>
</dbReference>
<dbReference type="EC" id="2.1.1.297" evidence="1"/>
<keyword evidence="2" id="KW-1185">Reference proteome</keyword>
<accession>A0ABY6HT76</accession>
<reference evidence="1" key="1">
    <citation type="submission" date="2022-09" db="EMBL/GenBank/DDBJ databases">
        <title>Actin cytoskeleton and complex cell architecture in an #Asgard archaeon.</title>
        <authorList>
            <person name="Ponce Toledo R.I."/>
            <person name="Schleper C."/>
            <person name="Rodrigues Oliveira T."/>
            <person name="Wollweber F."/>
            <person name="Xu J."/>
            <person name="Rittmann S."/>
            <person name="Klingl A."/>
            <person name="Pilhofer M."/>
        </authorList>
    </citation>
    <scope>NUCLEOTIDE SEQUENCE</scope>
    <source>
        <strain evidence="1">B-35</strain>
    </source>
</reference>
<protein>
    <submittedName>
        <fullName evidence="1">Release factor glutamine methyltransferase</fullName>
        <ecNumber evidence="1">2.1.1.297</ecNumber>
    </submittedName>
</protein>
<dbReference type="EMBL" id="CP104013">
    <property type="protein sequence ID" value="UYP45674.1"/>
    <property type="molecule type" value="Genomic_DNA"/>
</dbReference>
<organism evidence="1 2">
    <name type="scientific">Candidatus Lokiarchaeum ossiferum</name>
    <dbReference type="NCBI Taxonomy" id="2951803"/>
    <lineage>
        <taxon>Archaea</taxon>
        <taxon>Promethearchaeati</taxon>
        <taxon>Promethearchaeota</taxon>
        <taxon>Promethearchaeia</taxon>
        <taxon>Promethearchaeales</taxon>
        <taxon>Promethearchaeaceae</taxon>
        <taxon>Candidatus Lokiarchaeum</taxon>
    </lineage>
</organism>
<dbReference type="InterPro" id="IPR029063">
    <property type="entry name" value="SAM-dependent_MTases_sf"/>
</dbReference>
<dbReference type="SUPFAM" id="SSF53335">
    <property type="entry name" value="S-adenosyl-L-methionine-dependent methyltransferases"/>
    <property type="match status" value="1"/>
</dbReference>